<organism evidence="3 4">
    <name type="scientific">Seiridium unicorne</name>
    <dbReference type="NCBI Taxonomy" id="138068"/>
    <lineage>
        <taxon>Eukaryota</taxon>
        <taxon>Fungi</taxon>
        <taxon>Dikarya</taxon>
        <taxon>Ascomycota</taxon>
        <taxon>Pezizomycotina</taxon>
        <taxon>Sordariomycetes</taxon>
        <taxon>Xylariomycetidae</taxon>
        <taxon>Amphisphaeriales</taxon>
        <taxon>Sporocadaceae</taxon>
        <taxon>Seiridium</taxon>
    </lineage>
</organism>
<protein>
    <submittedName>
        <fullName evidence="3">S-adenosyl-L-methionine-dependent methyltransferase</fullName>
    </submittedName>
</protein>
<evidence type="ECO:0000256" key="2">
    <source>
        <dbReference type="SAM" id="MobiDB-lite"/>
    </source>
</evidence>
<dbReference type="GO" id="GO:0032259">
    <property type="term" value="P:methylation"/>
    <property type="evidence" value="ECO:0007669"/>
    <property type="project" value="UniProtKB-KW"/>
</dbReference>
<name>A0ABR2V5L2_9PEZI</name>
<dbReference type="EMBL" id="JARVKF010000124">
    <property type="protein sequence ID" value="KAK9422195.1"/>
    <property type="molecule type" value="Genomic_DNA"/>
</dbReference>
<dbReference type="InterPro" id="IPR029063">
    <property type="entry name" value="SAM-dependent_MTases_sf"/>
</dbReference>
<gene>
    <name evidence="3" type="ORF">SUNI508_04874</name>
</gene>
<comment type="caution">
    <text evidence="3">The sequence shown here is derived from an EMBL/GenBank/DDBJ whole genome shotgun (WGS) entry which is preliminary data.</text>
</comment>
<feature type="compositionally biased region" description="Basic and acidic residues" evidence="2">
    <location>
        <begin position="206"/>
        <end position="216"/>
    </location>
</feature>
<dbReference type="Pfam" id="PF13489">
    <property type="entry name" value="Methyltransf_23"/>
    <property type="match status" value="1"/>
</dbReference>
<comment type="similarity">
    <text evidence="1">Belongs to the methyltransferase superfamily. LaeA methyltransferase family.</text>
</comment>
<reference evidence="3 4" key="1">
    <citation type="journal article" date="2024" name="J. Plant Pathol.">
        <title>Sequence and assembly of the genome of Seiridium unicorne, isolate CBS 538.82, causal agent of cypress canker disease.</title>
        <authorList>
            <person name="Scali E."/>
            <person name="Rocca G.D."/>
            <person name="Danti R."/>
            <person name="Garbelotto M."/>
            <person name="Barberini S."/>
            <person name="Baroncelli R."/>
            <person name="Emiliani G."/>
        </authorList>
    </citation>
    <scope>NUCLEOTIDE SEQUENCE [LARGE SCALE GENOMIC DNA]</scope>
    <source>
        <strain evidence="3 4">BM-138-508</strain>
    </source>
</reference>
<proteinExistence type="inferred from homology"/>
<keyword evidence="3" id="KW-0808">Transferase</keyword>
<feature type="compositionally biased region" description="Polar residues" evidence="2">
    <location>
        <begin position="217"/>
        <end position="227"/>
    </location>
</feature>
<feature type="region of interest" description="Disordered" evidence="2">
    <location>
        <begin position="199"/>
        <end position="228"/>
    </location>
</feature>
<dbReference type="Gene3D" id="3.40.50.150">
    <property type="entry name" value="Vaccinia Virus protein VP39"/>
    <property type="match status" value="1"/>
</dbReference>
<evidence type="ECO:0000256" key="1">
    <source>
        <dbReference type="ARBA" id="ARBA00038158"/>
    </source>
</evidence>
<dbReference type="PANTHER" id="PTHR43591:SF102">
    <property type="entry name" value="S-ADENOSYL-L-METHIONINE-DEPENDENT METHYLTRANSFERASE"/>
    <property type="match status" value="1"/>
</dbReference>
<keyword evidence="4" id="KW-1185">Reference proteome</keyword>
<dbReference type="CDD" id="cd02440">
    <property type="entry name" value="AdoMet_MTases"/>
    <property type="match status" value="1"/>
</dbReference>
<dbReference type="GO" id="GO:0008168">
    <property type="term" value="F:methyltransferase activity"/>
    <property type="evidence" value="ECO:0007669"/>
    <property type="project" value="UniProtKB-KW"/>
</dbReference>
<sequence length="630" mass="70624">MSASELTALKLLFTQIDPNATYDQLSWDQRQAVIKYLEAHKDVPIKNLERRKEDNVLRDPQRSILSGALDTPRAKFDSLQETVIEGSESNEKLRKLREAHELLAIKEEGQKSLNWLFTGNDDEVLTNDLTSQQDDMEIEELRRKLEGIMVAHEGSHADIDTPMNDAPNSTLEIMSQYPPPEGEWPTYAPVISPSDVAIESEEGDVASERPPQDRQHSNSIPDSTQATWYPRVPLPSELLESYQPPAHLSFENVPVAGPASLNQGHAQYSEISTAMAAERDPNFAARANDLINEILGRESSGTSVIEPDSVLGESGRLYSGYHEGKYFLPNDAAEQDRLDLQHEIYRLLFDGWLALAPMSSPPRYVLDVGTGTGLWAKEFAEQNPSSYVIGSDLSAIQPATSLPNLAFTKDDAEDPWVFPVPASNARPSYEGYQQQSAQFISFDYVHLRLMFTCFNDTRAVIKHAFDNLAPLGWLEFQDMGPEIEQANPDFTGDALKRWGESCARGALTLGRDLTVTRKYKKWLEEAGFVEVRETRFVLPVHQWMEDPKFKEIGRFNQRNMMDGVRGGGWMMLKAAGMAPDEIEDLTSQVRKELQTESNHSYCYVYVVYGQKPVAGEGASSLPPGPFSRNT</sequence>
<evidence type="ECO:0000313" key="4">
    <source>
        <dbReference type="Proteomes" id="UP001408356"/>
    </source>
</evidence>
<dbReference type="Proteomes" id="UP001408356">
    <property type="component" value="Unassembled WGS sequence"/>
</dbReference>
<accession>A0ABR2V5L2</accession>
<evidence type="ECO:0000313" key="3">
    <source>
        <dbReference type="EMBL" id="KAK9422195.1"/>
    </source>
</evidence>
<keyword evidence="3" id="KW-0489">Methyltransferase</keyword>
<dbReference type="PANTHER" id="PTHR43591">
    <property type="entry name" value="METHYLTRANSFERASE"/>
    <property type="match status" value="1"/>
</dbReference>
<dbReference type="SUPFAM" id="SSF53335">
    <property type="entry name" value="S-adenosyl-L-methionine-dependent methyltransferases"/>
    <property type="match status" value="1"/>
</dbReference>